<organism evidence="1">
    <name type="scientific">Archaeoglobus fulgidus</name>
    <dbReference type="NCBI Taxonomy" id="2234"/>
    <lineage>
        <taxon>Archaea</taxon>
        <taxon>Methanobacteriati</taxon>
        <taxon>Methanobacteriota</taxon>
        <taxon>Archaeoglobi</taxon>
        <taxon>Archaeoglobales</taxon>
        <taxon>Archaeoglobaceae</taxon>
        <taxon>Archaeoglobus</taxon>
    </lineage>
</organism>
<comment type="caution">
    <text evidence="1">The sequence shown here is derived from an EMBL/GenBank/DDBJ whole genome shotgun (WGS) entry which is preliminary data.</text>
</comment>
<reference evidence="1" key="1">
    <citation type="journal article" date="2020" name="mSystems">
        <title>Genome- and Community-Level Interaction Insights into Carbon Utilization and Element Cycling Functions of Hydrothermarchaeota in Hydrothermal Sediment.</title>
        <authorList>
            <person name="Zhou Z."/>
            <person name="Liu Y."/>
            <person name="Xu W."/>
            <person name="Pan J."/>
            <person name="Luo Z.H."/>
            <person name="Li M."/>
        </authorList>
    </citation>
    <scope>NUCLEOTIDE SEQUENCE [LARGE SCALE GENOMIC DNA]</scope>
    <source>
        <strain evidence="1">SpSt-12</strain>
    </source>
</reference>
<sequence>MSGFIDDEVCPTCGETFAIEFDPKAGYRKISQCYCDRLLGDVRDFLKEKGLWDEFVEFHRSKEEPDDPDFRRKFSRLFSL</sequence>
<evidence type="ECO:0000313" key="1">
    <source>
        <dbReference type="EMBL" id="HET20880.1"/>
    </source>
</evidence>
<protein>
    <submittedName>
        <fullName evidence="1">Uncharacterized protein</fullName>
    </submittedName>
</protein>
<accession>A0A7C2N9G6</accession>
<name>A0A7C2N9G6_ARCFL</name>
<proteinExistence type="predicted"/>
<dbReference type="EMBL" id="DSCQ01000025">
    <property type="protein sequence ID" value="HET20880.1"/>
    <property type="molecule type" value="Genomic_DNA"/>
</dbReference>
<gene>
    <name evidence="1" type="ORF">ENN70_01990</name>
</gene>
<dbReference type="AlphaFoldDB" id="A0A7C2N9G6"/>